<reference evidence="2" key="1">
    <citation type="submission" date="2019-12" db="EMBL/GenBank/DDBJ databases">
        <title>Complete and draft genome sequences of new strains and members of some known species of the genus Rathayibacter isolated from plants.</title>
        <authorList>
            <person name="Tarlachkov S.V."/>
            <person name="Starodumova I.P."/>
            <person name="Dorofeeva L.V."/>
            <person name="Prisyazhnaya N.V."/>
            <person name="Leyn S."/>
            <person name="Zlamal J."/>
            <person name="Elan M."/>
            <person name="Osterman A.L."/>
            <person name="Nadler S."/>
            <person name="Subbotin S.A."/>
            <person name="Evtushenko L.I."/>
        </authorList>
    </citation>
    <scope>NUCLEOTIDE SEQUENCE [LARGE SCALE GENOMIC DNA]</scope>
    <source>
        <strain evidence="2">VKM Ac-2802</strain>
    </source>
</reference>
<dbReference type="Proteomes" id="UP000464597">
    <property type="component" value="Chromosome"/>
</dbReference>
<sequence>MTAAPAVPSTATPAVALAQELLLRTGCARPGLPWVRESAAGSAVDLAVLERGAHLLDPSEEAVARIALSLATGRPVDLRAAFGHLTRDHAEAVMIAVAVAGGHDRVESRVVVVDGERRVESVPPLGVWPDRGARPGEEGLARAAA</sequence>
<keyword evidence="2" id="KW-1185">Reference proteome</keyword>
<organism evidence="1 2">
    <name type="scientific">Rathayibacter festucae</name>
    <dbReference type="NCBI Taxonomy" id="110937"/>
    <lineage>
        <taxon>Bacteria</taxon>
        <taxon>Bacillati</taxon>
        <taxon>Actinomycetota</taxon>
        <taxon>Actinomycetes</taxon>
        <taxon>Micrococcales</taxon>
        <taxon>Microbacteriaceae</taxon>
        <taxon>Rathayibacter</taxon>
    </lineage>
</organism>
<name>A0ABX6H1J3_9MICO</name>
<dbReference type="RefSeq" id="WP_159423314.1">
    <property type="nucleotide sequence ID" value="NZ_CP047180.1"/>
</dbReference>
<evidence type="ECO:0000313" key="2">
    <source>
        <dbReference type="Proteomes" id="UP000464597"/>
    </source>
</evidence>
<accession>A0ABX6H1J3</accession>
<proteinExistence type="predicted"/>
<dbReference type="EMBL" id="CP047180">
    <property type="protein sequence ID" value="QHC63656.1"/>
    <property type="molecule type" value="Genomic_DNA"/>
</dbReference>
<evidence type="ECO:0000313" key="1">
    <source>
        <dbReference type="EMBL" id="QHC63656.1"/>
    </source>
</evidence>
<protein>
    <submittedName>
        <fullName evidence="1">Uncharacterized protein</fullName>
    </submittedName>
</protein>
<gene>
    <name evidence="1" type="ORF">GSU69_13875</name>
</gene>